<dbReference type="Gene3D" id="1.20.58.320">
    <property type="entry name" value="TPR-like"/>
    <property type="match status" value="1"/>
</dbReference>
<comment type="caution">
    <text evidence="2">The sequence shown here is derived from an EMBL/GenBank/DDBJ whole genome shotgun (WGS) entry which is preliminary data.</text>
</comment>
<proteinExistence type="predicted"/>
<gene>
    <name evidence="2" type="ORF">NA57DRAFT_42395</name>
</gene>
<keyword evidence="3" id="KW-1185">Reference proteome</keyword>
<dbReference type="AlphaFoldDB" id="A0A9P4IDP4"/>
<sequence length="262" mass="30254">MALNSKLFNPSLYKTIRSVWFADVPEFSFSAPEAAAKRWWGFGTKEEKAAFDNTCHTNFREALESIGPSKYDLPTEKGYASEKQLAPALAKPFLEEIEKTQPPDSPASTALSLFILLDQMPRNIFRDNQKVIYSHYDRLSRALIYTMLSSSPPETTRWDLDPLYRYNYVYRSWFYMPLMHSENIENHEQMLALQDSQLEDCSEKGGDEARNYVTEQRKFEVLHFDLVKRFGRYPHRNGVLGRQPTKEEEDFLSSGGATFGTG</sequence>
<organism evidence="2 3">
    <name type="scientific">Rhizodiscina lignyota</name>
    <dbReference type="NCBI Taxonomy" id="1504668"/>
    <lineage>
        <taxon>Eukaryota</taxon>
        <taxon>Fungi</taxon>
        <taxon>Dikarya</taxon>
        <taxon>Ascomycota</taxon>
        <taxon>Pezizomycotina</taxon>
        <taxon>Dothideomycetes</taxon>
        <taxon>Pleosporomycetidae</taxon>
        <taxon>Aulographales</taxon>
        <taxon>Rhizodiscinaceae</taxon>
        <taxon>Rhizodiscina</taxon>
    </lineage>
</organism>
<dbReference type="InterPro" id="IPR011990">
    <property type="entry name" value="TPR-like_helical_dom_sf"/>
</dbReference>
<dbReference type="Proteomes" id="UP000799772">
    <property type="component" value="Unassembled WGS sequence"/>
</dbReference>
<dbReference type="Gene3D" id="1.25.40.10">
    <property type="entry name" value="Tetratricopeptide repeat domain"/>
    <property type="match status" value="1"/>
</dbReference>
<evidence type="ECO:0000313" key="2">
    <source>
        <dbReference type="EMBL" id="KAF2096331.1"/>
    </source>
</evidence>
<dbReference type="OrthoDB" id="414698at2759"/>
<protein>
    <submittedName>
        <fullName evidence="2">DUF924-domain-containing protein</fullName>
    </submittedName>
</protein>
<name>A0A9P4IDP4_9PEZI</name>
<evidence type="ECO:0000313" key="3">
    <source>
        <dbReference type="Proteomes" id="UP000799772"/>
    </source>
</evidence>
<feature type="region of interest" description="Disordered" evidence="1">
    <location>
        <begin position="238"/>
        <end position="262"/>
    </location>
</feature>
<dbReference type="InterPro" id="IPR010323">
    <property type="entry name" value="DUF924"/>
</dbReference>
<accession>A0A9P4IDP4</accession>
<dbReference type="EMBL" id="ML978129">
    <property type="protein sequence ID" value="KAF2096331.1"/>
    <property type="molecule type" value="Genomic_DNA"/>
</dbReference>
<dbReference type="Pfam" id="PF06041">
    <property type="entry name" value="DUF924"/>
    <property type="match status" value="1"/>
</dbReference>
<reference evidence="2" key="1">
    <citation type="journal article" date="2020" name="Stud. Mycol.">
        <title>101 Dothideomycetes genomes: a test case for predicting lifestyles and emergence of pathogens.</title>
        <authorList>
            <person name="Haridas S."/>
            <person name="Albert R."/>
            <person name="Binder M."/>
            <person name="Bloem J."/>
            <person name="Labutti K."/>
            <person name="Salamov A."/>
            <person name="Andreopoulos B."/>
            <person name="Baker S."/>
            <person name="Barry K."/>
            <person name="Bills G."/>
            <person name="Bluhm B."/>
            <person name="Cannon C."/>
            <person name="Castanera R."/>
            <person name="Culley D."/>
            <person name="Daum C."/>
            <person name="Ezra D."/>
            <person name="Gonzalez J."/>
            <person name="Henrissat B."/>
            <person name="Kuo A."/>
            <person name="Liang C."/>
            <person name="Lipzen A."/>
            <person name="Lutzoni F."/>
            <person name="Magnuson J."/>
            <person name="Mondo S."/>
            <person name="Nolan M."/>
            <person name="Ohm R."/>
            <person name="Pangilinan J."/>
            <person name="Park H.-J."/>
            <person name="Ramirez L."/>
            <person name="Alfaro M."/>
            <person name="Sun H."/>
            <person name="Tritt A."/>
            <person name="Yoshinaga Y."/>
            <person name="Zwiers L.-H."/>
            <person name="Turgeon B."/>
            <person name="Goodwin S."/>
            <person name="Spatafora J."/>
            <person name="Crous P."/>
            <person name="Grigoriev I."/>
        </authorList>
    </citation>
    <scope>NUCLEOTIDE SEQUENCE</scope>
    <source>
        <strain evidence="2">CBS 133067</strain>
    </source>
</reference>
<evidence type="ECO:0000256" key="1">
    <source>
        <dbReference type="SAM" id="MobiDB-lite"/>
    </source>
</evidence>
<dbReference type="SUPFAM" id="SSF48452">
    <property type="entry name" value="TPR-like"/>
    <property type="match status" value="1"/>
</dbReference>